<evidence type="ECO:0000259" key="2">
    <source>
        <dbReference type="SMART" id="SM00903"/>
    </source>
</evidence>
<dbReference type="InterPro" id="IPR050268">
    <property type="entry name" value="NADH-dep_flavin_reductase"/>
</dbReference>
<evidence type="ECO:0000313" key="4">
    <source>
        <dbReference type="Proteomes" id="UP000004221"/>
    </source>
</evidence>
<dbReference type="RefSeq" id="WP_008475588.1">
    <property type="nucleotide sequence ID" value="NZ_CAGS01000083.1"/>
</dbReference>
<sequence length="161" mass="17863">MVSRELFRDGMSRFASGVIVVTTADERGYHGVTVSAFCSLSVEPPLILVCIDRAIQSNRMIADAPGFVINILSRDQSFLAEQFSGRTPLADPAFKRVPHRLGTIGVPRIDGCLAWIECRHWATYDGGDHTIFVGLVEDLTLGESDDPLIYFNRQFTELSWG</sequence>
<dbReference type="InterPro" id="IPR002563">
    <property type="entry name" value="Flavin_Rdtase-like_dom"/>
</dbReference>
<organism evidence="3 4">
    <name type="scientific">Nitrolancea hollandica Lb</name>
    <dbReference type="NCBI Taxonomy" id="1129897"/>
    <lineage>
        <taxon>Bacteria</taxon>
        <taxon>Pseudomonadati</taxon>
        <taxon>Thermomicrobiota</taxon>
        <taxon>Thermomicrobia</taxon>
        <taxon>Sphaerobacterales</taxon>
        <taxon>Sphaerobacterineae</taxon>
        <taxon>Sphaerobacteraceae</taxon>
        <taxon>Nitrolancea</taxon>
    </lineage>
</organism>
<dbReference type="SUPFAM" id="SSF50475">
    <property type="entry name" value="FMN-binding split barrel"/>
    <property type="match status" value="1"/>
</dbReference>
<protein>
    <submittedName>
        <fullName evidence="3">Flavin reductase domain protein FMN-binding protein</fullName>
    </submittedName>
</protein>
<comment type="caution">
    <text evidence="3">The sequence shown here is derived from an EMBL/GenBank/DDBJ whole genome shotgun (WGS) entry which is preliminary data.</text>
</comment>
<evidence type="ECO:0000256" key="1">
    <source>
        <dbReference type="ARBA" id="ARBA00023002"/>
    </source>
</evidence>
<keyword evidence="1" id="KW-0560">Oxidoreductase</keyword>
<accession>I4EE63</accession>
<gene>
    <name evidence="3" type="ORF">NITHO_1730002</name>
</gene>
<dbReference type="SMART" id="SM00903">
    <property type="entry name" value="Flavin_Reduct"/>
    <property type="match status" value="1"/>
</dbReference>
<dbReference type="Gene3D" id="2.30.110.10">
    <property type="entry name" value="Electron Transport, Fmn-binding Protein, Chain A"/>
    <property type="match status" value="1"/>
</dbReference>
<dbReference type="GO" id="GO:0010181">
    <property type="term" value="F:FMN binding"/>
    <property type="evidence" value="ECO:0007669"/>
    <property type="project" value="InterPro"/>
</dbReference>
<evidence type="ECO:0000313" key="3">
    <source>
        <dbReference type="EMBL" id="CCF82975.1"/>
    </source>
</evidence>
<name>I4EE63_9BACT</name>
<keyword evidence="4" id="KW-1185">Reference proteome</keyword>
<reference evidence="3 4" key="1">
    <citation type="journal article" date="2012" name="ISME J.">
        <title>Nitrification expanded: discovery, physiology and genomics of a nitrite-oxidizing bacterium from the phylum Chloroflexi.</title>
        <authorList>
            <person name="Sorokin D.Y."/>
            <person name="Lucker S."/>
            <person name="Vejmelkova D."/>
            <person name="Kostrikina N.A."/>
            <person name="Kleerebezem R."/>
            <person name="Rijpstra W.I."/>
            <person name="Damste J.S."/>
            <person name="Le Paslier D."/>
            <person name="Muyzer G."/>
            <person name="Wagner M."/>
            <person name="van Loosdrecht M.C."/>
            <person name="Daims H."/>
        </authorList>
    </citation>
    <scope>NUCLEOTIDE SEQUENCE [LARGE SCALE GENOMIC DNA]</scope>
    <source>
        <strain evidence="4">none</strain>
    </source>
</reference>
<feature type="domain" description="Flavin reductase like" evidence="2">
    <location>
        <begin position="11"/>
        <end position="157"/>
    </location>
</feature>
<proteinExistence type="predicted"/>
<dbReference type="EMBL" id="CAGS01000083">
    <property type="protein sequence ID" value="CCF82975.1"/>
    <property type="molecule type" value="Genomic_DNA"/>
</dbReference>
<dbReference type="Proteomes" id="UP000004221">
    <property type="component" value="Unassembled WGS sequence"/>
</dbReference>
<dbReference type="GO" id="GO:0042602">
    <property type="term" value="F:riboflavin reductase (NADPH) activity"/>
    <property type="evidence" value="ECO:0007669"/>
    <property type="project" value="TreeGrafter"/>
</dbReference>
<dbReference type="OrthoDB" id="9792858at2"/>
<dbReference type="PANTHER" id="PTHR30466:SF1">
    <property type="entry name" value="FMN REDUCTASE (NADH) RUTF"/>
    <property type="match status" value="1"/>
</dbReference>
<dbReference type="AlphaFoldDB" id="I4EE63"/>
<dbReference type="Pfam" id="PF01613">
    <property type="entry name" value="Flavin_Reduct"/>
    <property type="match status" value="1"/>
</dbReference>
<dbReference type="InterPro" id="IPR012349">
    <property type="entry name" value="Split_barrel_FMN-bd"/>
</dbReference>
<dbReference type="PANTHER" id="PTHR30466">
    <property type="entry name" value="FLAVIN REDUCTASE"/>
    <property type="match status" value="1"/>
</dbReference>